<keyword evidence="2" id="KW-1185">Reference proteome</keyword>
<dbReference type="Proteomes" id="UP000295030">
    <property type="component" value="Unassembled WGS sequence"/>
</dbReference>
<organism evidence="1 2">
    <name type="scientific">Ancylobacter aquaticus</name>
    <dbReference type="NCBI Taxonomy" id="100"/>
    <lineage>
        <taxon>Bacteria</taxon>
        <taxon>Pseudomonadati</taxon>
        <taxon>Pseudomonadota</taxon>
        <taxon>Alphaproteobacteria</taxon>
        <taxon>Hyphomicrobiales</taxon>
        <taxon>Xanthobacteraceae</taxon>
        <taxon>Ancylobacter</taxon>
    </lineage>
</organism>
<proteinExistence type="predicted"/>
<gene>
    <name evidence="1" type="ORF">EV667_4064</name>
</gene>
<dbReference type="RefSeq" id="WP_131837145.1">
    <property type="nucleotide sequence ID" value="NZ_SMFY01000005.1"/>
</dbReference>
<evidence type="ECO:0000313" key="1">
    <source>
        <dbReference type="EMBL" id="TCK19626.1"/>
    </source>
</evidence>
<dbReference type="OrthoDB" id="10019154at2"/>
<reference evidence="1 2" key="1">
    <citation type="submission" date="2019-03" db="EMBL/GenBank/DDBJ databases">
        <title>Genomic Encyclopedia of Type Strains, Phase IV (KMG-IV): sequencing the most valuable type-strain genomes for metagenomic binning, comparative biology and taxonomic classification.</title>
        <authorList>
            <person name="Goeker M."/>
        </authorList>
    </citation>
    <scope>NUCLEOTIDE SEQUENCE [LARGE SCALE GENOMIC DNA]</scope>
    <source>
        <strain evidence="1 2">DSM 101</strain>
    </source>
</reference>
<sequence length="217" mass="25410">MSEDQKKLFEARACILDLVVKKLSEINYSVRKRSTYINFTINTNLSRNTFQVLDKDYRYMHCFELHCGINWKNVWKIVWIDDPTIKDEMFNDIALIGLMSTSNPKFASLEYRSLYEVESLSDRIVEYHNEIVVPFFDKWSDYSKIKDEFFEASESAKSVCLLESDVSRIAIAIAIVDGDTELARGLIQKHGARFVSDPRSMRKMERFFETLRARSLV</sequence>
<dbReference type="AlphaFoldDB" id="A0A4V2PH76"/>
<dbReference type="EMBL" id="SMFY01000005">
    <property type="protein sequence ID" value="TCK19626.1"/>
    <property type="molecule type" value="Genomic_DNA"/>
</dbReference>
<name>A0A4V2PH76_ANCAQ</name>
<comment type="caution">
    <text evidence="1">The sequence shown here is derived from an EMBL/GenBank/DDBJ whole genome shotgun (WGS) entry which is preliminary data.</text>
</comment>
<accession>A0A4V2PH76</accession>
<evidence type="ECO:0000313" key="2">
    <source>
        <dbReference type="Proteomes" id="UP000295030"/>
    </source>
</evidence>
<protein>
    <submittedName>
        <fullName evidence="1">Uncharacterized protein</fullName>
    </submittedName>
</protein>